<keyword evidence="2" id="KW-1185">Reference proteome</keyword>
<dbReference type="Proteomes" id="UP001164250">
    <property type="component" value="Chromosome 3"/>
</dbReference>
<dbReference type="EMBL" id="CM047899">
    <property type="protein sequence ID" value="KAJ0101259.1"/>
    <property type="molecule type" value="Genomic_DNA"/>
</dbReference>
<accession>A0ACC1BQP3</accession>
<organism evidence="1 2">
    <name type="scientific">Pistacia atlantica</name>
    <dbReference type="NCBI Taxonomy" id="434234"/>
    <lineage>
        <taxon>Eukaryota</taxon>
        <taxon>Viridiplantae</taxon>
        <taxon>Streptophyta</taxon>
        <taxon>Embryophyta</taxon>
        <taxon>Tracheophyta</taxon>
        <taxon>Spermatophyta</taxon>
        <taxon>Magnoliopsida</taxon>
        <taxon>eudicotyledons</taxon>
        <taxon>Gunneridae</taxon>
        <taxon>Pentapetalae</taxon>
        <taxon>rosids</taxon>
        <taxon>malvids</taxon>
        <taxon>Sapindales</taxon>
        <taxon>Anacardiaceae</taxon>
        <taxon>Pistacia</taxon>
    </lineage>
</organism>
<gene>
    <name evidence="1" type="ORF">Patl1_04332</name>
</gene>
<sequence>MEEGESGIPRLWRMRNKAQSLALHEALRNGHEEVALCLWELDREMAGVVTSAGESPLCLAAESRCEAVLLRILRFLRLNAERVNLLREAFGGPDGQNP</sequence>
<protein>
    <submittedName>
        <fullName evidence="1">Uncharacterized protein</fullName>
    </submittedName>
</protein>
<reference evidence="2" key="1">
    <citation type="journal article" date="2023" name="G3 (Bethesda)">
        <title>Genome assembly and association tests identify interacting loci associated with vigor, precocity, and sex in interspecific pistachio rootstocks.</title>
        <authorList>
            <person name="Palmer W."/>
            <person name="Jacygrad E."/>
            <person name="Sagayaradj S."/>
            <person name="Cavanaugh K."/>
            <person name="Han R."/>
            <person name="Bertier L."/>
            <person name="Beede B."/>
            <person name="Kafkas S."/>
            <person name="Golino D."/>
            <person name="Preece J."/>
            <person name="Michelmore R."/>
        </authorList>
    </citation>
    <scope>NUCLEOTIDE SEQUENCE [LARGE SCALE GENOMIC DNA]</scope>
</reference>
<evidence type="ECO:0000313" key="1">
    <source>
        <dbReference type="EMBL" id="KAJ0101259.1"/>
    </source>
</evidence>
<proteinExistence type="predicted"/>
<evidence type="ECO:0000313" key="2">
    <source>
        <dbReference type="Proteomes" id="UP001164250"/>
    </source>
</evidence>
<comment type="caution">
    <text evidence="1">The sequence shown here is derived from an EMBL/GenBank/DDBJ whole genome shotgun (WGS) entry which is preliminary data.</text>
</comment>
<name>A0ACC1BQP3_9ROSI</name>